<sequence>MHSTADSDSAAKLANQPSLCSSHGSPPPTVMDAAADFQAAIDKLKNENLESLANFQKECGAAISALQRTVDVHGKMIQDVEESLTDTCDQLAGLGETIARLMKENEAMKKQLDYLSNYTQRENIRIIGLPESVEMPKPADFVCNLLCEVFGPNAFEMPIIIDRVHRTAAPKPPADAKPRPLLVRMHS</sequence>
<dbReference type="Proteomes" id="UP001314229">
    <property type="component" value="Unassembled WGS sequence"/>
</dbReference>
<feature type="compositionally biased region" description="Polar residues" evidence="1">
    <location>
        <begin position="15"/>
        <end position="24"/>
    </location>
</feature>
<reference evidence="2 3" key="1">
    <citation type="submission" date="2024-01" db="EMBL/GenBank/DDBJ databases">
        <authorList>
            <person name="Alioto T."/>
            <person name="Alioto T."/>
            <person name="Gomez Garrido J."/>
        </authorList>
    </citation>
    <scope>NUCLEOTIDE SEQUENCE [LARGE SCALE GENOMIC DNA]</scope>
</reference>
<name>A0AAV1PFK3_SCOSC</name>
<dbReference type="EMBL" id="CAWUFR010000141">
    <property type="protein sequence ID" value="CAK6969719.1"/>
    <property type="molecule type" value="Genomic_DNA"/>
</dbReference>
<protein>
    <submittedName>
        <fullName evidence="2">Uncharacterized protein</fullName>
    </submittedName>
</protein>
<keyword evidence="3" id="KW-1185">Reference proteome</keyword>
<proteinExistence type="predicted"/>
<evidence type="ECO:0000313" key="2">
    <source>
        <dbReference type="EMBL" id="CAK6969719.1"/>
    </source>
</evidence>
<dbReference type="PANTHER" id="PTHR11505">
    <property type="entry name" value="L1 TRANSPOSABLE ELEMENT-RELATED"/>
    <property type="match status" value="1"/>
</dbReference>
<dbReference type="Gene3D" id="3.30.70.1820">
    <property type="entry name" value="L1 transposable element, RRM domain"/>
    <property type="match status" value="1"/>
</dbReference>
<accession>A0AAV1PFK3</accession>
<evidence type="ECO:0000313" key="3">
    <source>
        <dbReference type="Proteomes" id="UP001314229"/>
    </source>
</evidence>
<evidence type="ECO:0000256" key="1">
    <source>
        <dbReference type="SAM" id="MobiDB-lite"/>
    </source>
</evidence>
<gene>
    <name evidence="2" type="ORF">FSCOSCO3_A014977</name>
</gene>
<feature type="region of interest" description="Disordered" evidence="1">
    <location>
        <begin position="1"/>
        <end position="31"/>
    </location>
</feature>
<dbReference type="AlphaFoldDB" id="A0AAV1PFK3"/>
<comment type="caution">
    <text evidence="2">The sequence shown here is derived from an EMBL/GenBank/DDBJ whole genome shotgun (WGS) entry which is preliminary data.</text>
</comment>
<dbReference type="InterPro" id="IPR004244">
    <property type="entry name" value="Transposase_22"/>
</dbReference>
<organism evidence="2 3">
    <name type="scientific">Scomber scombrus</name>
    <name type="common">Atlantic mackerel</name>
    <name type="synonym">Scomber vernalis</name>
    <dbReference type="NCBI Taxonomy" id="13677"/>
    <lineage>
        <taxon>Eukaryota</taxon>
        <taxon>Metazoa</taxon>
        <taxon>Chordata</taxon>
        <taxon>Craniata</taxon>
        <taxon>Vertebrata</taxon>
        <taxon>Euteleostomi</taxon>
        <taxon>Actinopterygii</taxon>
        <taxon>Neopterygii</taxon>
        <taxon>Teleostei</taxon>
        <taxon>Neoteleostei</taxon>
        <taxon>Acanthomorphata</taxon>
        <taxon>Pelagiaria</taxon>
        <taxon>Scombriformes</taxon>
        <taxon>Scombridae</taxon>
        <taxon>Scomber</taxon>
    </lineage>
</organism>